<name>A0A7M4EW02_CROPO</name>
<protein>
    <submittedName>
        <fullName evidence="1">Uncharacterized protein</fullName>
    </submittedName>
</protein>
<dbReference type="AlphaFoldDB" id="A0A7M4EW02"/>
<keyword evidence="2" id="KW-1185">Reference proteome</keyword>
<reference evidence="1" key="1">
    <citation type="submission" date="2025-08" db="UniProtKB">
        <authorList>
            <consortium name="Ensembl"/>
        </authorList>
    </citation>
    <scope>IDENTIFICATION</scope>
</reference>
<evidence type="ECO:0000313" key="1">
    <source>
        <dbReference type="Ensembl" id="ENSCPRP00005015804.1"/>
    </source>
</evidence>
<evidence type="ECO:0000313" key="2">
    <source>
        <dbReference type="Proteomes" id="UP000594220"/>
    </source>
</evidence>
<organism evidence="1 2">
    <name type="scientific">Crocodylus porosus</name>
    <name type="common">Saltwater crocodile</name>
    <name type="synonym">Estuarine crocodile</name>
    <dbReference type="NCBI Taxonomy" id="8502"/>
    <lineage>
        <taxon>Eukaryota</taxon>
        <taxon>Metazoa</taxon>
        <taxon>Chordata</taxon>
        <taxon>Craniata</taxon>
        <taxon>Vertebrata</taxon>
        <taxon>Euteleostomi</taxon>
        <taxon>Archelosauria</taxon>
        <taxon>Archosauria</taxon>
        <taxon>Crocodylia</taxon>
        <taxon>Longirostres</taxon>
        <taxon>Crocodylidae</taxon>
        <taxon>Crocodylus</taxon>
    </lineage>
</organism>
<proteinExistence type="predicted"/>
<accession>A0A7M4EW02</accession>
<reference evidence="1" key="2">
    <citation type="submission" date="2025-09" db="UniProtKB">
        <authorList>
            <consortium name="Ensembl"/>
        </authorList>
    </citation>
    <scope>IDENTIFICATION</scope>
</reference>
<sequence>SLGSLALRKKGFDQQVTPWFRFCLQAPGFLVSKPEGGEMQRGAEWLRFWTPGLETWVLISILSLTRWGALGKSLCLCFPLLCHLCLVCKGFGAGSVSHWVLNGDR</sequence>
<dbReference type="Ensembl" id="ENSCPRT00005018515.1">
    <property type="protein sequence ID" value="ENSCPRP00005015804.1"/>
    <property type="gene ID" value="ENSCPRG00005011061.1"/>
</dbReference>
<dbReference type="Proteomes" id="UP000594220">
    <property type="component" value="Unplaced"/>
</dbReference>